<comment type="caution">
    <text evidence="3">The sequence shown here is derived from an EMBL/GenBank/DDBJ whole genome shotgun (WGS) entry which is preliminary data.</text>
</comment>
<keyword evidence="2" id="KW-1133">Transmembrane helix</keyword>
<sequence length="814" mass="91621">MILRGPGGPGEKGRGLLYQPHAAGDGLLVDVHTSSSFRTSAPDLAALFVCVPLRVLLRRTVFLSFTTRKQDLSSDLIRFALFKMSWTLPLGAVSNLSDFSARLFPSDNHFQYTTDSYSDLWPWRSYRTSPHTPPHMNITRYDDKLADGYIFLTPYDDKAKDGVHEEGTGFVMTTDGDLVFTPPSNFDGYCEDWLSGMTDLRTQEYRGKKYLTYWNGCNTHGAHWGHRWGRVTFIDQDYNNFTINPDLKINSLDNANKGQIDVHEHHMTDDDTMVVSSYNNTPYDLSPLGGPRDSWVVDSCFFEVDIETDEVVFSWSALDHVPLKNSRLGAHNPHGTKNNPYDWFHINAVQKIGKNYLISSRHHYAAYFISGEDGSVLWKLDGENGGDFGSIPANFRVQHHVRAQNISDDGMTITMFNNHGRRPTQALGFWVPLPPDRKNPPVLVRRLEDPKHPLHAATQGSFQMDLGNGNAFVGYGKLPLAREFGPVKDGEVNSKLLWEGRFGYNGAAMSYRGFKMPWHATPKDWDPVVLVEKTRLQRKNFLKVFVSWNGATDVGSWAVFTGDGDADMKSVGVAKKRGFETVFHVDEAACVQVGAIRNGEIIRGSNIACVNPDDVYHGDLEDAGTDSGELAQPNLQSSEDDKSDAHMISEVDELQSEKEQLETEKQDLESEKQDLQAETEQLQAQMDKMEDQLEDMESGAWFSYRLFAEVACGVVAIVAVTWAYILWRERRHASFQEDKYDSGFSLGAFGVGRKRHRTPDIRIHHASQTSVDEAQLKGADRDAFGLDDEDDEDHGNAYGKTSPRTPFLRQTTDR</sequence>
<dbReference type="PANTHER" id="PTHR35340:SF6">
    <property type="entry name" value="ASST-DOMAIN-CONTAINING PROTEIN"/>
    <property type="match status" value="1"/>
</dbReference>
<feature type="region of interest" description="Disordered" evidence="1">
    <location>
        <begin position="766"/>
        <end position="814"/>
    </location>
</feature>
<dbReference type="RefSeq" id="XP_064662035.1">
    <property type="nucleotide sequence ID" value="XM_064799280.1"/>
</dbReference>
<dbReference type="Pfam" id="PF14269">
    <property type="entry name" value="Arylsulfotran_2"/>
    <property type="match status" value="1"/>
</dbReference>
<reference evidence="3 4" key="1">
    <citation type="submission" date="2023-08" db="EMBL/GenBank/DDBJ databases">
        <title>Black Yeasts Isolated from many extreme environments.</title>
        <authorList>
            <person name="Coleine C."/>
            <person name="Stajich J.E."/>
            <person name="Selbmann L."/>
        </authorList>
    </citation>
    <scope>NUCLEOTIDE SEQUENCE [LARGE SCALE GENOMIC DNA]</scope>
    <source>
        <strain evidence="3 4">CCFEE 5935</strain>
    </source>
</reference>
<evidence type="ECO:0000256" key="2">
    <source>
        <dbReference type="SAM" id="Phobius"/>
    </source>
</evidence>
<dbReference type="InterPro" id="IPR039535">
    <property type="entry name" value="ASST-like"/>
</dbReference>
<feature type="compositionally biased region" description="Basic and acidic residues" evidence="1">
    <location>
        <begin position="774"/>
        <end position="784"/>
    </location>
</feature>
<dbReference type="InterPro" id="IPR053143">
    <property type="entry name" value="Arylsulfate_ST"/>
</dbReference>
<proteinExistence type="predicted"/>
<protein>
    <recommendedName>
        <fullName evidence="5">ASST-domain-containing protein</fullName>
    </recommendedName>
</protein>
<dbReference type="PANTHER" id="PTHR35340">
    <property type="entry name" value="PQQ ENZYME REPEAT PROTEIN-RELATED"/>
    <property type="match status" value="1"/>
</dbReference>
<feature type="compositionally biased region" description="Polar residues" evidence="1">
    <location>
        <begin position="802"/>
        <end position="814"/>
    </location>
</feature>
<keyword evidence="2" id="KW-0472">Membrane</keyword>
<keyword evidence="4" id="KW-1185">Reference proteome</keyword>
<evidence type="ECO:0000313" key="3">
    <source>
        <dbReference type="EMBL" id="KAK5173340.1"/>
    </source>
</evidence>
<feature type="transmembrane region" description="Helical" evidence="2">
    <location>
        <begin position="706"/>
        <end position="727"/>
    </location>
</feature>
<keyword evidence="2" id="KW-0812">Transmembrane</keyword>
<feature type="region of interest" description="Disordered" evidence="1">
    <location>
        <begin position="619"/>
        <end position="676"/>
    </location>
</feature>
<feature type="compositionally biased region" description="Basic and acidic residues" evidence="1">
    <location>
        <begin position="639"/>
        <end position="675"/>
    </location>
</feature>
<evidence type="ECO:0000256" key="1">
    <source>
        <dbReference type="SAM" id="MobiDB-lite"/>
    </source>
</evidence>
<accession>A0AAV9PKW3</accession>
<evidence type="ECO:0000313" key="4">
    <source>
        <dbReference type="Proteomes" id="UP001337655"/>
    </source>
</evidence>
<organism evidence="3 4">
    <name type="scientific">Saxophila tyrrhenica</name>
    <dbReference type="NCBI Taxonomy" id="1690608"/>
    <lineage>
        <taxon>Eukaryota</taxon>
        <taxon>Fungi</taxon>
        <taxon>Dikarya</taxon>
        <taxon>Ascomycota</taxon>
        <taxon>Pezizomycotina</taxon>
        <taxon>Dothideomycetes</taxon>
        <taxon>Dothideomycetidae</taxon>
        <taxon>Mycosphaerellales</taxon>
        <taxon>Extremaceae</taxon>
        <taxon>Saxophila</taxon>
    </lineage>
</organism>
<gene>
    <name evidence="3" type="ORF">LTR77_002021</name>
</gene>
<dbReference type="EMBL" id="JAVRRT010000003">
    <property type="protein sequence ID" value="KAK5173340.1"/>
    <property type="molecule type" value="Genomic_DNA"/>
</dbReference>
<dbReference type="GeneID" id="89923368"/>
<dbReference type="AlphaFoldDB" id="A0AAV9PKW3"/>
<name>A0AAV9PKW3_9PEZI</name>
<evidence type="ECO:0008006" key="5">
    <source>
        <dbReference type="Google" id="ProtNLM"/>
    </source>
</evidence>
<dbReference type="Proteomes" id="UP001337655">
    <property type="component" value="Unassembled WGS sequence"/>
</dbReference>
<dbReference type="Gene3D" id="1.20.5.1000">
    <property type="entry name" value="arf6 gtpase in complex with a specific effector, jip4"/>
    <property type="match status" value="1"/>
</dbReference>